<name>A0A369T8L7_9PROT</name>
<accession>A0A369T8L7</accession>
<protein>
    <recommendedName>
        <fullName evidence="4">Oxidoreductase</fullName>
    </recommendedName>
</protein>
<dbReference type="InterPro" id="IPR036374">
    <property type="entry name" value="OxRdtase_Mopterin-bd_sf"/>
</dbReference>
<evidence type="ECO:0000256" key="1">
    <source>
        <dbReference type="SAM" id="SignalP"/>
    </source>
</evidence>
<feature type="signal peptide" evidence="1">
    <location>
        <begin position="1"/>
        <end position="26"/>
    </location>
</feature>
<dbReference type="Proteomes" id="UP000253941">
    <property type="component" value="Unassembled WGS sequence"/>
</dbReference>
<reference evidence="2 3" key="1">
    <citation type="submission" date="2018-07" db="EMBL/GenBank/DDBJ databases">
        <title>Venubactetium sediminum gen. nov., sp. nov., isolated from a marine solar saltern.</title>
        <authorList>
            <person name="Wang S."/>
        </authorList>
    </citation>
    <scope>NUCLEOTIDE SEQUENCE [LARGE SCALE GENOMIC DNA]</scope>
    <source>
        <strain evidence="2 3">WD2A32</strain>
    </source>
</reference>
<dbReference type="PROSITE" id="PS51318">
    <property type="entry name" value="TAT"/>
    <property type="match status" value="1"/>
</dbReference>
<dbReference type="SUPFAM" id="SSF56524">
    <property type="entry name" value="Oxidoreductase molybdopterin-binding domain"/>
    <property type="match status" value="1"/>
</dbReference>
<dbReference type="InterPro" id="IPR019546">
    <property type="entry name" value="TAT_signal_bac_arc"/>
</dbReference>
<evidence type="ECO:0000313" key="2">
    <source>
        <dbReference type="EMBL" id="RDD60814.1"/>
    </source>
</evidence>
<comment type="caution">
    <text evidence="2">The sequence shown here is derived from an EMBL/GenBank/DDBJ whole genome shotgun (WGS) entry which is preliminary data.</text>
</comment>
<gene>
    <name evidence="2" type="ORF">DRB17_15895</name>
</gene>
<dbReference type="RefSeq" id="WP_114583210.1">
    <property type="nucleotide sequence ID" value="NZ_QPMH01000019.1"/>
</dbReference>
<keyword evidence="1" id="KW-0732">Signal</keyword>
<keyword evidence="3" id="KW-1185">Reference proteome</keyword>
<evidence type="ECO:0008006" key="4">
    <source>
        <dbReference type="Google" id="ProtNLM"/>
    </source>
</evidence>
<dbReference type="Gene3D" id="3.90.420.10">
    <property type="entry name" value="Oxidoreductase, molybdopterin-binding domain"/>
    <property type="match status" value="1"/>
</dbReference>
<sequence>MLFRRAFIKAVAAAGIGAVFSSIAKAAGELPQPSERVLLRVTGRIDVTNQEEAAAFDRTMLNALPQHRLKTYTDWTQGPQVFEGPLLADVLERVGAKGDVIRAIALNDYAAEIPATDLEMYPVLLAIRRNGEAMTVREKGPLWIIYPNPDGDNRHPDRNNYKSVWQLSRLHVQ</sequence>
<proteinExistence type="predicted"/>
<organism evidence="2 3">
    <name type="scientific">Ferruginivarius sediminum</name>
    <dbReference type="NCBI Taxonomy" id="2661937"/>
    <lineage>
        <taxon>Bacteria</taxon>
        <taxon>Pseudomonadati</taxon>
        <taxon>Pseudomonadota</taxon>
        <taxon>Alphaproteobacteria</taxon>
        <taxon>Rhodospirillales</taxon>
        <taxon>Rhodospirillaceae</taxon>
        <taxon>Ferruginivarius</taxon>
    </lineage>
</organism>
<dbReference type="EMBL" id="QPMH01000019">
    <property type="protein sequence ID" value="RDD60814.1"/>
    <property type="molecule type" value="Genomic_DNA"/>
</dbReference>
<dbReference type="AlphaFoldDB" id="A0A369T8L7"/>
<dbReference type="InterPro" id="IPR006311">
    <property type="entry name" value="TAT_signal"/>
</dbReference>
<evidence type="ECO:0000313" key="3">
    <source>
        <dbReference type="Proteomes" id="UP000253941"/>
    </source>
</evidence>
<dbReference type="NCBIfam" id="TIGR01409">
    <property type="entry name" value="TAT_signal_seq"/>
    <property type="match status" value="1"/>
</dbReference>
<feature type="chain" id="PRO_5017051657" description="Oxidoreductase" evidence="1">
    <location>
        <begin position="27"/>
        <end position="173"/>
    </location>
</feature>